<evidence type="ECO:0000313" key="1">
    <source>
        <dbReference type="EnsemblMetazoa" id="XP_006561811"/>
    </source>
</evidence>
<dbReference type="RefSeq" id="XP_006561811.1">
    <property type="nucleotide sequence ID" value="XM_006561748.3"/>
</dbReference>
<dbReference type="Pfam" id="PF07841">
    <property type="entry name" value="DM4_12"/>
    <property type="match status" value="1"/>
</dbReference>
<organism evidence="1">
    <name type="scientific">Apis mellifera</name>
    <name type="common">Honeybee</name>
    <dbReference type="NCBI Taxonomy" id="7460"/>
    <lineage>
        <taxon>Eukaryota</taxon>
        <taxon>Metazoa</taxon>
        <taxon>Ecdysozoa</taxon>
        <taxon>Arthropoda</taxon>
        <taxon>Hexapoda</taxon>
        <taxon>Insecta</taxon>
        <taxon>Pterygota</taxon>
        <taxon>Neoptera</taxon>
        <taxon>Endopterygota</taxon>
        <taxon>Hymenoptera</taxon>
        <taxon>Apocrita</taxon>
        <taxon>Aculeata</taxon>
        <taxon>Apoidea</taxon>
        <taxon>Anthophila</taxon>
        <taxon>Apidae</taxon>
        <taxon>Apis</taxon>
    </lineage>
</organism>
<accession>A0A7M7GNQ0</accession>
<dbReference type="EnsemblMetazoa" id="XM_006561748">
    <property type="protein sequence ID" value="XP_006561811"/>
    <property type="gene ID" value="LOC100578227"/>
</dbReference>
<accession>A0A8B6YXZ4</accession>
<gene>
    <name evidence="1" type="primary">100578227</name>
    <name evidence="3" type="synonym">LOC100578227</name>
</gene>
<dbReference type="OrthoDB" id="6340174at2759"/>
<dbReference type="KEGG" id="ame:100578227"/>
<sequence length="199" mass="22383">MTRRTSFKRSPPLTMYVAVVCYLTPWVSGVKNITHGVARHLRSIGFPEGSGAGIFFALGVPVDIPDKSVLFSLYFEANYVLPGEWSSNYYWDESGGLEKRSLDRRLAYDILISKLESFGYSGENCLRKMICEVANFPLTNNGVLGDVLQILFTPSSSQDENLPSEITEAEYAKDCNNRYKKCPQSPLALIRYRDLNDNS</sequence>
<dbReference type="InterPro" id="IPR006631">
    <property type="entry name" value="DM4_12"/>
</dbReference>
<evidence type="ECO:0000313" key="3">
    <source>
        <dbReference type="RefSeq" id="XP_006561811.1"/>
    </source>
</evidence>
<dbReference type="PANTHER" id="PTHR21398:SF22">
    <property type="entry name" value="IP12060P-RELATED"/>
    <property type="match status" value="1"/>
</dbReference>
<dbReference type="SMART" id="SM00718">
    <property type="entry name" value="DM4_12"/>
    <property type="match status" value="1"/>
</dbReference>
<name>A0A7M7GNQ0_APIME</name>
<protein>
    <submittedName>
        <fullName evidence="3">Uncharacterized protein LOC100578227</fullName>
    </submittedName>
</protein>
<dbReference type="Proteomes" id="UP000005203">
    <property type="component" value="Linkage group LG9"/>
</dbReference>
<proteinExistence type="predicted"/>
<dbReference type="PANTHER" id="PTHR21398">
    <property type="entry name" value="AGAP007094-PA"/>
    <property type="match status" value="1"/>
</dbReference>
<dbReference type="OMA" id="SFYFEAN"/>
<reference evidence="3" key="2">
    <citation type="submission" date="2025-04" db="UniProtKB">
        <authorList>
            <consortium name="RefSeq"/>
        </authorList>
    </citation>
    <scope>IDENTIFICATION</scope>
    <source>
        <strain evidence="3">DH4</strain>
        <tissue evidence="3">Whole body</tissue>
    </source>
</reference>
<dbReference type="AlphaFoldDB" id="A0A7M7GNQ0"/>
<reference evidence="1" key="1">
    <citation type="submission" date="2021-01" db="UniProtKB">
        <authorList>
            <consortium name="EnsemblMetazoa"/>
        </authorList>
    </citation>
    <scope>IDENTIFICATION</scope>
    <source>
        <strain evidence="1">DH4</strain>
    </source>
</reference>
<evidence type="ECO:0000313" key="2">
    <source>
        <dbReference type="Proteomes" id="UP000005203"/>
    </source>
</evidence>
<dbReference type="GeneID" id="100578227"/>
<keyword evidence="2" id="KW-1185">Reference proteome</keyword>